<sequence>MEFVMNKVMSIDKDAERYRKGIDELIKEKQDELEKTILDMRSNFEEESKIIKSTISNEKITKADNRAENIIKEKEEGLNDINAKYQINKLKIVDEVFNRIIKSL</sequence>
<proteinExistence type="predicted"/>
<dbReference type="EMBL" id="BHYK01000003">
    <property type="protein sequence ID" value="GCD09122.1"/>
    <property type="molecule type" value="Genomic_DNA"/>
</dbReference>
<comment type="caution">
    <text evidence="1">The sequence shown here is derived from an EMBL/GenBank/DDBJ whole genome shotgun (WGS) entry which is preliminary data.</text>
</comment>
<name>A0A401UI16_9CLOT</name>
<dbReference type="RefSeq" id="WP_124998223.1">
    <property type="nucleotide sequence ID" value="NZ_BHYK01000003.1"/>
</dbReference>
<evidence type="ECO:0000313" key="2">
    <source>
        <dbReference type="Proteomes" id="UP000287872"/>
    </source>
</evidence>
<reference evidence="1 2" key="1">
    <citation type="submission" date="2018-11" db="EMBL/GenBank/DDBJ databases">
        <title>Genome sequencing and assembly of Clostridium tagluense strain A121.</title>
        <authorList>
            <person name="Murakami T."/>
            <person name="Segawa T."/>
            <person name="Shcherbakova V.A."/>
            <person name="Mori H."/>
            <person name="Yoshimura Y."/>
        </authorList>
    </citation>
    <scope>NUCLEOTIDE SEQUENCE [LARGE SCALE GENOMIC DNA]</scope>
    <source>
        <strain evidence="1 2">A121</strain>
    </source>
</reference>
<organism evidence="1 2">
    <name type="scientific">Clostridium tagluense</name>
    <dbReference type="NCBI Taxonomy" id="360422"/>
    <lineage>
        <taxon>Bacteria</taxon>
        <taxon>Bacillati</taxon>
        <taxon>Bacillota</taxon>
        <taxon>Clostridia</taxon>
        <taxon>Eubacteriales</taxon>
        <taxon>Clostridiaceae</taxon>
        <taxon>Clostridium</taxon>
    </lineage>
</organism>
<protein>
    <submittedName>
        <fullName evidence="1">Uncharacterized protein</fullName>
    </submittedName>
</protein>
<dbReference type="Proteomes" id="UP000287872">
    <property type="component" value="Unassembled WGS sequence"/>
</dbReference>
<dbReference type="AlphaFoldDB" id="A0A401UI16"/>
<gene>
    <name evidence="1" type="ORF">Ctaglu_07450</name>
</gene>
<keyword evidence="2" id="KW-1185">Reference proteome</keyword>
<evidence type="ECO:0000313" key="1">
    <source>
        <dbReference type="EMBL" id="GCD09122.1"/>
    </source>
</evidence>
<accession>A0A401UI16</accession>